<dbReference type="InterPro" id="IPR007630">
    <property type="entry name" value="RNA_pol_sigma70_r4"/>
</dbReference>
<dbReference type="SUPFAM" id="SSF88659">
    <property type="entry name" value="Sigma3 and sigma4 domains of RNA polymerase sigma factors"/>
    <property type="match status" value="1"/>
</dbReference>
<proteinExistence type="predicted"/>
<name>A0ABY8UYY0_9BACI</name>
<dbReference type="NCBIfam" id="TIGR02937">
    <property type="entry name" value="sigma70-ECF"/>
    <property type="match status" value="1"/>
</dbReference>
<sequence length="191" mass="22650">MMRSFEERFFEKFPNLKGNPAVETFLHKPEHQELIEDYLSSPTQERMDHLDKAFKAYYFGIRFTSYLNTSLYFHSVNFDKKVRQFAERNRLTLDQSVGDEEGETFKDQLYDQGSLYTETPRTLEECIEDDDLLRAYLRLSDKQRGVLDMTYVHQMKDSEIANHTHTSQQAVSKLRKKALMKLKNALTKQKE</sequence>
<dbReference type="InterPro" id="IPR014284">
    <property type="entry name" value="RNA_pol_sigma-70_dom"/>
</dbReference>
<protein>
    <submittedName>
        <fullName evidence="2">Sigma-70 family RNA polymerase sigma factor</fullName>
    </submittedName>
</protein>
<dbReference type="RefSeq" id="WP_231418653.1">
    <property type="nucleotide sequence ID" value="NZ_CP126446.1"/>
</dbReference>
<dbReference type="InterPro" id="IPR013324">
    <property type="entry name" value="RNA_pol_sigma_r3/r4-like"/>
</dbReference>
<dbReference type="Pfam" id="PF04545">
    <property type="entry name" value="Sigma70_r4"/>
    <property type="match status" value="1"/>
</dbReference>
<reference evidence="2 3" key="1">
    <citation type="submission" date="2023-05" db="EMBL/GenBank/DDBJ databases">
        <title>Comparative genomics reveals the evidence of polycyclic aromatic hydrocarbons degradation in moderately halophilic genus Pontibacillus.</title>
        <authorList>
            <person name="Yang H."/>
            <person name="Qian Z."/>
        </authorList>
    </citation>
    <scope>NUCLEOTIDE SEQUENCE [LARGE SCALE GENOMIC DNA]</scope>
    <source>
        <strain evidence="3">HN14</strain>
    </source>
</reference>
<accession>A0ABY8UYY0</accession>
<dbReference type="EMBL" id="CP126446">
    <property type="protein sequence ID" value="WIF98886.1"/>
    <property type="molecule type" value="Genomic_DNA"/>
</dbReference>
<evidence type="ECO:0000313" key="3">
    <source>
        <dbReference type="Proteomes" id="UP001236652"/>
    </source>
</evidence>
<dbReference type="Proteomes" id="UP001236652">
    <property type="component" value="Chromosome"/>
</dbReference>
<feature type="domain" description="RNA polymerase sigma-70 region 4" evidence="1">
    <location>
        <begin position="138"/>
        <end position="183"/>
    </location>
</feature>
<keyword evidence="3" id="KW-1185">Reference proteome</keyword>
<evidence type="ECO:0000259" key="1">
    <source>
        <dbReference type="Pfam" id="PF04545"/>
    </source>
</evidence>
<organism evidence="2 3">
    <name type="scientific">Pontibacillus chungwhensis</name>
    <dbReference type="NCBI Taxonomy" id="265426"/>
    <lineage>
        <taxon>Bacteria</taxon>
        <taxon>Bacillati</taxon>
        <taxon>Bacillota</taxon>
        <taxon>Bacilli</taxon>
        <taxon>Bacillales</taxon>
        <taxon>Bacillaceae</taxon>
        <taxon>Pontibacillus</taxon>
    </lineage>
</organism>
<dbReference type="Gene3D" id="1.20.140.160">
    <property type="match status" value="1"/>
</dbReference>
<gene>
    <name evidence="2" type="ORF">QNI29_04310</name>
</gene>
<evidence type="ECO:0000313" key="2">
    <source>
        <dbReference type="EMBL" id="WIF98886.1"/>
    </source>
</evidence>